<dbReference type="PROSITE" id="PS50931">
    <property type="entry name" value="HTH_LYSR"/>
    <property type="match status" value="1"/>
</dbReference>
<dbReference type="GO" id="GO:0003700">
    <property type="term" value="F:DNA-binding transcription factor activity"/>
    <property type="evidence" value="ECO:0007669"/>
    <property type="project" value="InterPro"/>
</dbReference>
<dbReference type="InterPro" id="IPR005119">
    <property type="entry name" value="LysR_subst-bd"/>
</dbReference>
<evidence type="ECO:0000313" key="6">
    <source>
        <dbReference type="EMBL" id="ABQ78401.1"/>
    </source>
</evidence>
<dbReference type="Gene3D" id="3.40.190.290">
    <property type="match status" value="1"/>
</dbReference>
<evidence type="ECO:0000256" key="2">
    <source>
        <dbReference type="ARBA" id="ARBA00023015"/>
    </source>
</evidence>
<evidence type="ECO:0000256" key="4">
    <source>
        <dbReference type="ARBA" id="ARBA00023163"/>
    </source>
</evidence>
<dbReference type="AlphaFoldDB" id="A5W2P1"/>
<dbReference type="KEGG" id="ppf:Pput_2262"/>
<dbReference type="InterPro" id="IPR036388">
    <property type="entry name" value="WH-like_DNA-bd_sf"/>
</dbReference>
<dbReference type="PANTHER" id="PTHR30126:SF91">
    <property type="entry name" value="LYSR FAMILY TRANSCRIPTIONAL REGULATOR"/>
    <property type="match status" value="1"/>
</dbReference>
<keyword evidence="3" id="KW-0238">DNA-binding</keyword>
<feature type="domain" description="HTH lysR-type" evidence="5">
    <location>
        <begin position="25"/>
        <end position="82"/>
    </location>
</feature>
<reference evidence="6" key="1">
    <citation type="submission" date="2007-05" db="EMBL/GenBank/DDBJ databases">
        <title>Complete sequence of Pseudomonas putida F1.</title>
        <authorList>
            <consortium name="US DOE Joint Genome Institute"/>
            <person name="Copeland A."/>
            <person name="Lucas S."/>
            <person name="Lapidus A."/>
            <person name="Barry K."/>
            <person name="Detter J.C."/>
            <person name="Glavina del Rio T."/>
            <person name="Hammon N."/>
            <person name="Israni S."/>
            <person name="Dalin E."/>
            <person name="Tice H."/>
            <person name="Pitluck S."/>
            <person name="Chain P."/>
            <person name="Malfatti S."/>
            <person name="Shin M."/>
            <person name="Vergez L."/>
            <person name="Schmutz J."/>
            <person name="Larimer F."/>
            <person name="Land M."/>
            <person name="Hauser L."/>
            <person name="Kyrpides N."/>
            <person name="Lykidis A."/>
            <person name="Parales R."/>
            <person name="Richardson P."/>
        </authorList>
    </citation>
    <scope>NUCLEOTIDE SEQUENCE [LARGE SCALE GENOMIC DNA]</scope>
    <source>
        <strain evidence="6">F1</strain>
    </source>
</reference>
<comment type="similarity">
    <text evidence="1">Belongs to the LysR transcriptional regulatory family.</text>
</comment>
<dbReference type="Gene3D" id="1.10.10.10">
    <property type="entry name" value="Winged helix-like DNA-binding domain superfamily/Winged helix DNA-binding domain"/>
    <property type="match status" value="1"/>
</dbReference>
<dbReference type="CDD" id="cd05466">
    <property type="entry name" value="PBP2_LTTR_substrate"/>
    <property type="match status" value="1"/>
</dbReference>
<dbReference type="Pfam" id="PF00126">
    <property type="entry name" value="HTH_1"/>
    <property type="match status" value="1"/>
</dbReference>
<name>A5W2P1_PSEP1</name>
<keyword evidence="4" id="KW-0804">Transcription</keyword>
<dbReference type="eggNOG" id="COG0583">
    <property type="taxonomic scope" value="Bacteria"/>
</dbReference>
<dbReference type="GO" id="GO:0000976">
    <property type="term" value="F:transcription cis-regulatory region binding"/>
    <property type="evidence" value="ECO:0007669"/>
    <property type="project" value="TreeGrafter"/>
</dbReference>
<dbReference type="PANTHER" id="PTHR30126">
    <property type="entry name" value="HTH-TYPE TRANSCRIPTIONAL REGULATOR"/>
    <property type="match status" value="1"/>
</dbReference>
<protein>
    <submittedName>
        <fullName evidence="6">Transcriptional regulator, LysR family</fullName>
    </submittedName>
</protein>
<evidence type="ECO:0000256" key="1">
    <source>
        <dbReference type="ARBA" id="ARBA00009437"/>
    </source>
</evidence>
<dbReference type="SUPFAM" id="SSF53850">
    <property type="entry name" value="Periplasmic binding protein-like II"/>
    <property type="match status" value="1"/>
</dbReference>
<organism evidence="6">
    <name type="scientific">Pseudomonas putida (strain ATCC 700007 / DSM 6899 / JCM 31910 / BCRC 17059 / LMG 24140 / F1)</name>
    <dbReference type="NCBI Taxonomy" id="351746"/>
    <lineage>
        <taxon>Bacteria</taxon>
        <taxon>Pseudomonadati</taxon>
        <taxon>Pseudomonadota</taxon>
        <taxon>Gammaproteobacteria</taxon>
        <taxon>Pseudomonadales</taxon>
        <taxon>Pseudomonadaceae</taxon>
        <taxon>Pseudomonas</taxon>
    </lineage>
</organism>
<keyword evidence="2" id="KW-0805">Transcription regulation</keyword>
<dbReference type="InterPro" id="IPR036390">
    <property type="entry name" value="WH_DNA-bd_sf"/>
</dbReference>
<accession>A5W2P1</accession>
<proteinExistence type="inferred from homology"/>
<gene>
    <name evidence="6" type="ordered locus">Pput_2262</name>
</gene>
<dbReference type="HOGENOM" id="CLU_039613_35_0_6"/>
<dbReference type="EMBL" id="CP000712">
    <property type="protein sequence ID" value="ABQ78401.1"/>
    <property type="molecule type" value="Genomic_DNA"/>
</dbReference>
<dbReference type="InterPro" id="IPR000847">
    <property type="entry name" value="LysR_HTH_N"/>
</dbReference>
<sequence>MLPIFFDRTDTRDIATIGFINTMRYSPEALVAFTEAASLGSFSAAARKLRKSQSTVSIAIANFEADIGCPLFDRNGRHPTLNEAGRQVLSHVEAILEASAQLDALAVRLAQNVEALVSVVMSDSYSVTFQGAVMTRFAQHYPHTELRCGPAEDADVIEMIQQGLAHVGILATQPGYPADVAVARLPEQAEFGVYVASEHPLASLAQVQAQHLENARQLYIKTYAPSLHHGRGQAWSAPDYLTLLEFAVRGFGWAELPRALVKRFGNELVELQIAGYPRRVDMDVAWSSRRALGPAGQWLVRQMLGQ</sequence>
<dbReference type="Pfam" id="PF03466">
    <property type="entry name" value="LysR_substrate"/>
    <property type="match status" value="1"/>
</dbReference>
<evidence type="ECO:0000256" key="3">
    <source>
        <dbReference type="ARBA" id="ARBA00023125"/>
    </source>
</evidence>
<evidence type="ECO:0000259" key="5">
    <source>
        <dbReference type="PROSITE" id="PS50931"/>
    </source>
</evidence>
<dbReference type="SUPFAM" id="SSF46785">
    <property type="entry name" value="Winged helix' DNA-binding domain"/>
    <property type="match status" value="1"/>
</dbReference>